<sequence>MTPRLCPLAGTPGEYPDWQQYAECLTSDTRWSTHLSTDKLVYRPGDTVHIRAVLLHPITGAPVSKEPSAYGKDGTVKVMSPKGSVEASVATSQPEDSVAYAMWRVPESLPGGEYTLKLEYSEYNQMRCSPSAERKIQIRNFRNPKLNVRVEFLGRGYGPGDEVRAKVSVTRAEGGHPPAGTRVNLSARVDGCSVYSEKGGLDDSGVCYTTFKLPPKMEKGLGSLSAMVRDGGHVESGSKTIPIVFQTVDVKFYPEGGPLVPGLENRVYFEARDPKEEPLEVAGEVWAVGGNAPLATFAAVHEGRGRFVFTPTIGTYYEARITKPSGITKPIRLPHVEYQANHGLPRVVLRVNSPGADVEMTDAGTPQNPGDSVPVSVGSSAPAKLRVVLYKREVALNRQDIDISAARGFQQVSLYPPGAEYSGVLRATVFAESRDKKWTPVAERLVFRAPINKLHVAVSGGPAQGGGVDCVPGGGAKVEVTVTDAITGEPINGAVVGLSVVDNINLELVEPRRRAPRLPSMALLENEVNHLEDSAAYVDGSDLPGGSDPSLAVDLLLGTQGWRRFLYLNPLEKLRGSSGSSENKEKFERAAGVRALEYWNPEWEMARRSGRYESSQIRSLARGEESARIDPTDGYYDGLEESDVWECDSEEDDFAEPDVDEDWLPADVAADVAADVGSDEEDAGAQPEPAERAIPKRQKQHHIVPVRVYAHRRPKQQSVHERSDFTETVYFAASLVTDAHGKACAEFDVSDSITSFAVIADAHKEVTLDPETGATVTASPTQKWRNMPGSKSAAVAAFAAGAARTVRTVALGASDGVFKLRSVKPFSVDAKCPLELTAGDRVLLPVTLANASLERLSVTAQVGVRGPLSLEASPPGGNSTGANTAGRKSSGPVPMDVDTPGASEPASSTVLKQSLDASRSAREIVPVVAGGAALAAAYKSMTSDEPNPLPRGFVTVNAAASFGGGVKKGGLVLRDEIKRGFAVTPKGFPQEQSAGGMLKPGTRSGGEFALPEDTQPGSVVTSVTVFPCPLANFAHSLSALVREPYGCFEQASATIYPNILAQQYFKTHTGSSPSLVEKSYTLLGQGLKKLRGYEVNGSGGYEWFGHAPAHESMTAYGLMEFVDMAQVYPVPEDMIRRTRAWLLSRKDDSARAFRINPRLLEHFGGAPADVTNAYIVWALTTCVAQSTKGLSSPLFSTFFPLETDGLSRCRTVEITDGDRLVAALKHVGSTSTGRASEAFLFSPQIANLLEQTATNRDPYFTALVANSLYNLGRKEEAAALAKRLEISQKEDGHVAGAKTSITSSGGESLLIETTALTTLCWLNEYQVFGGRIRRAVDWIASRCNGGKFGSSQGTVLALKAIVAYDVMMASERAPGTVHLLVDGERVESKAFDGKTEGTIAFGDISARLAADGRKRRVEVEMEGGADMPHAMQVSYYSERPSSAAACAVALAAALQQPIANEGDLVDILLTVENKKESEALPMTIAILGLPGGLEPRPDQLRELVTRGDVDLYELRGRDVIFYWRTLAAKQKVTLRLEATAAVPGEYVGPASRAYLYYTDELKTWADPIKCSIVPK</sequence>
<dbReference type="Gene3D" id="2.60.40.1930">
    <property type="match status" value="1"/>
</dbReference>
<feature type="compositionally biased region" description="Polar residues" evidence="3">
    <location>
        <begin position="876"/>
        <end position="887"/>
    </location>
</feature>
<feature type="region of interest" description="Disordered" evidence="3">
    <location>
        <begin position="867"/>
        <end position="914"/>
    </location>
</feature>
<dbReference type="InterPro" id="IPR008930">
    <property type="entry name" value="Terpenoid_cyclase/PrenylTrfase"/>
</dbReference>
<gene>
    <name evidence="5" type="ORF">KFL_003720040</name>
</gene>
<dbReference type="SUPFAM" id="SSF49410">
    <property type="entry name" value="Alpha-macroglobulin receptor domain"/>
    <property type="match status" value="1"/>
</dbReference>
<dbReference type="SMART" id="SM01419">
    <property type="entry name" value="Thiol-ester_cl"/>
    <property type="match status" value="1"/>
</dbReference>
<dbReference type="InterPro" id="IPR036595">
    <property type="entry name" value="A-macroglobulin_rcpt-bd_sf"/>
</dbReference>
<evidence type="ECO:0000259" key="4">
    <source>
        <dbReference type="SMART" id="SM01360"/>
    </source>
</evidence>
<dbReference type="PANTHER" id="PTHR11412:SF136">
    <property type="entry name" value="CD109 ANTIGEN"/>
    <property type="match status" value="1"/>
</dbReference>
<accession>A0A1Y1IAY1</accession>
<dbReference type="EMBL" id="DF237321">
    <property type="protein sequence ID" value="GAQ87713.1"/>
    <property type="molecule type" value="Genomic_DNA"/>
</dbReference>
<dbReference type="InterPro" id="IPR047565">
    <property type="entry name" value="Alpha-macroglob_thiol-ester_cl"/>
</dbReference>
<feature type="region of interest" description="Disordered" evidence="3">
    <location>
        <begin position="676"/>
        <end position="699"/>
    </location>
</feature>
<keyword evidence="1" id="KW-0732">Signal</keyword>
<evidence type="ECO:0000256" key="2">
    <source>
        <dbReference type="ARBA" id="ARBA00022966"/>
    </source>
</evidence>
<name>A0A1Y1IAY1_KLENI</name>
<feature type="domain" description="Alpha-2-macroglobulin" evidence="4">
    <location>
        <begin position="728"/>
        <end position="862"/>
    </location>
</feature>
<dbReference type="SMART" id="SM01360">
    <property type="entry name" value="A2M"/>
    <property type="match status" value="1"/>
</dbReference>
<dbReference type="OrthoDB" id="9998011at2759"/>
<proteinExistence type="predicted"/>
<dbReference type="PANTHER" id="PTHR11412">
    <property type="entry name" value="MACROGLOBULIN / COMPLEMENT"/>
    <property type="match status" value="1"/>
</dbReference>
<dbReference type="Pfam" id="PF07678">
    <property type="entry name" value="TED_complement"/>
    <property type="match status" value="2"/>
</dbReference>
<dbReference type="InterPro" id="IPR001599">
    <property type="entry name" value="Macroglobln_a2"/>
</dbReference>
<dbReference type="CDD" id="cd02891">
    <property type="entry name" value="A2M_like"/>
    <property type="match status" value="1"/>
</dbReference>
<protein>
    <submittedName>
        <fullName evidence="5">Alpha-2-macroglobulin</fullName>
    </submittedName>
</protein>
<evidence type="ECO:0000313" key="5">
    <source>
        <dbReference type="EMBL" id="GAQ87713.1"/>
    </source>
</evidence>
<dbReference type="InterPro" id="IPR002890">
    <property type="entry name" value="MG2"/>
</dbReference>
<dbReference type="Gene3D" id="2.60.40.690">
    <property type="entry name" value="Alpha-macroglobulin, receptor-binding domain"/>
    <property type="match status" value="1"/>
</dbReference>
<dbReference type="Proteomes" id="UP000054558">
    <property type="component" value="Unassembled WGS sequence"/>
</dbReference>
<dbReference type="SUPFAM" id="SSF48239">
    <property type="entry name" value="Terpenoid cyclases/Protein prenyltransferases"/>
    <property type="match status" value="1"/>
</dbReference>
<feature type="compositionally biased region" description="Polar residues" evidence="3">
    <location>
        <begin position="905"/>
        <end position="914"/>
    </location>
</feature>
<evidence type="ECO:0000313" key="6">
    <source>
        <dbReference type="Proteomes" id="UP000054558"/>
    </source>
</evidence>
<evidence type="ECO:0000256" key="3">
    <source>
        <dbReference type="SAM" id="MobiDB-lite"/>
    </source>
</evidence>
<keyword evidence="2" id="KW-0882">Thioester bond</keyword>
<reference evidence="5 6" key="1">
    <citation type="journal article" date="2014" name="Nat. Commun.">
        <title>Klebsormidium flaccidum genome reveals primary factors for plant terrestrial adaptation.</title>
        <authorList>
            <person name="Hori K."/>
            <person name="Maruyama F."/>
            <person name="Fujisawa T."/>
            <person name="Togashi T."/>
            <person name="Yamamoto N."/>
            <person name="Seo M."/>
            <person name="Sato S."/>
            <person name="Yamada T."/>
            <person name="Mori H."/>
            <person name="Tajima N."/>
            <person name="Moriyama T."/>
            <person name="Ikeuchi M."/>
            <person name="Watanabe M."/>
            <person name="Wada H."/>
            <person name="Kobayashi K."/>
            <person name="Saito M."/>
            <person name="Masuda T."/>
            <person name="Sasaki-Sekimoto Y."/>
            <person name="Mashiguchi K."/>
            <person name="Awai K."/>
            <person name="Shimojima M."/>
            <person name="Masuda S."/>
            <person name="Iwai M."/>
            <person name="Nobusawa T."/>
            <person name="Narise T."/>
            <person name="Kondo S."/>
            <person name="Saito H."/>
            <person name="Sato R."/>
            <person name="Murakawa M."/>
            <person name="Ihara Y."/>
            <person name="Oshima-Yamada Y."/>
            <person name="Ohtaka K."/>
            <person name="Satoh M."/>
            <person name="Sonobe K."/>
            <person name="Ishii M."/>
            <person name="Ohtani R."/>
            <person name="Kanamori-Sato M."/>
            <person name="Honoki R."/>
            <person name="Miyazaki D."/>
            <person name="Mochizuki H."/>
            <person name="Umetsu J."/>
            <person name="Higashi K."/>
            <person name="Shibata D."/>
            <person name="Kamiya Y."/>
            <person name="Sato N."/>
            <person name="Nakamura Y."/>
            <person name="Tabata S."/>
            <person name="Ida S."/>
            <person name="Kurokawa K."/>
            <person name="Ohta H."/>
        </authorList>
    </citation>
    <scope>NUCLEOTIDE SEQUENCE [LARGE SCALE GENOMIC DNA]</scope>
    <source>
        <strain evidence="5 6">NIES-2285</strain>
    </source>
</reference>
<organism evidence="5 6">
    <name type="scientific">Klebsormidium nitens</name>
    <name type="common">Green alga</name>
    <name type="synonym">Ulothrix nitens</name>
    <dbReference type="NCBI Taxonomy" id="105231"/>
    <lineage>
        <taxon>Eukaryota</taxon>
        <taxon>Viridiplantae</taxon>
        <taxon>Streptophyta</taxon>
        <taxon>Klebsormidiophyceae</taxon>
        <taxon>Klebsormidiales</taxon>
        <taxon>Klebsormidiaceae</taxon>
        <taxon>Klebsormidium</taxon>
    </lineage>
</organism>
<dbReference type="GO" id="GO:0004866">
    <property type="term" value="F:endopeptidase inhibitor activity"/>
    <property type="evidence" value="ECO:0007669"/>
    <property type="project" value="InterPro"/>
</dbReference>
<dbReference type="GO" id="GO:0005615">
    <property type="term" value="C:extracellular space"/>
    <property type="evidence" value="ECO:0007669"/>
    <property type="project" value="InterPro"/>
</dbReference>
<dbReference type="OMA" id="DAHINID"/>
<dbReference type="InterPro" id="IPR050473">
    <property type="entry name" value="A2M/Complement_sys"/>
</dbReference>
<dbReference type="Gene3D" id="1.50.10.20">
    <property type="match status" value="1"/>
</dbReference>
<dbReference type="Pfam" id="PF01835">
    <property type="entry name" value="MG2"/>
    <property type="match status" value="1"/>
</dbReference>
<dbReference type="InterPro" id="IPR011626">
    <property type="entry name" value="Alpha-macroglobulin_TED"/>
</dbReference>
<keyword evidence="6" id="KW-1185">Reference proteome</keyword>
<dbReference type="STRING" id="105231.A0A1Y1IAY1"/>
<evidence type="ECO:0000256" key="1">
    <source>
        <dbReference type="ARBA" id="ARBA00022729"/>
    </source>
</evidence>